<evidence type="ECO:0000259" key="1">
    <source>
        <dbReference type="PROSITE" id="PS50053"/>
    </source>
</evidence>
<proteinExistence type="predicted"/>
<dbReference type="InterPro" id="IPR029071">
    <property type="entry name" value="Ubiquitin-like_domsf"/>
</dbReference>
<name>A0A8D2AE27_SCIVU</name>
<dbReference type="PROSITE" id="PS50053">
    <property type="entry name" value="UBIQUITIN_2"/>
    <property type="match status" value="1"/>
</dbReference>
<protein>
    <recommendedName>
        <fullName evidence="1">Ubiquitin-like domain-containing protein</fullName>
    </recommendedName>
</protein>
<accession>A0A8D2AE27</accession>
<organism evidence="2 3">
    <name type="scientific">Sciurus vulgaris</name>
    <name type="common">Eurasian red squirrel</name>
    <dbReference type="NCBI Taxonomy" id="55149"/>
    <lineage>
        <taxon>Eukaryota</taxon>
        <taxon>Metazoa</taxon>
        <taxon>Chordata</taxon>
        <taxon>Craniata</taxon>
        <taxon>Vertebrata</taxon>
        <taxon>Euteleostomi</taxon>
        <taxon>Mammalia</taxon>
        <taxon>Eutheria</taxon>
        <taxon>Euarchontoglires</taxon>
        <taxon>Glires</taxon>
        <taxon>Rodentia</taxon>
        <taxon>Sciuromorpha</taxon>
        <taxon>Sciuridae</taxon>
        <taxon>Sciurinae</taxon>
        <taxon>Sciurini</taxon>
        <taxon>Sciurus</taxon>
    </lineage>
</organism>
<keyword evidence="3" id="KW-1185">Reference proteome</keyword>
<dbReference type="GeneTree" id="ENSGT00950000183375"/>
<dbReference type="Gene3D" id="3.10.20.90">
    <property type="entry name" value="Phosphatidylinositol 3-kinase Catalytic Subunit, Chain A, domain 1"/>
    <property type="match status" value="1"/>
</dbReference>
<dbReference type="InterPro" id="IPR000626">
    <property type="entry name" value="Ubiquitin-like_dom"/>
</dbReference>
<evidence type="ECO:0000313" key="2">
    <source>
        <dbReference type="Ensembl" id="ENSSVLP00005000751.1"/>
    </source>
</evidence>
<evidence type="ECO:0000313" key="3">
    <source>
        <dbReference type="Proteomes" id="UP000694564"/>
    </source>
</evidence>
<dbReference type="Pfam" id="PF00240">
    <property type="entry name" value="ubiquitin"/>
    <property type="match status" value="1"/>
</dbReference>
<reference evidence="2" key="2">
    <citation type="submission" date="2025-09" db="UniProtKB">
        <authorList>
            <consortium name="Ensembl"/>
        </authorList>
    </citation>
    <scope>IDENTIFICATION</scope>
</reference>
<dbReference type="OrthoDB" id="442921at2759"/>
<reference evidence="2" key="1">
    <citation type="submission" date="2025-08" db="UniProtKB">
        <authorList>
            <consortium name="Ensembl"/>
        </authorList>
    </citation>
    <scope>IDENTIFICATION</scope>
</reference>
<dbReference type="AlphaFoldDB" id="A0A8D2AE27"/>
<sequence>MSDQKSKQSTKDLGDKKKREYIKLIPMSSLSLLFDGQRIDDNYTPKELIMKEEGVIEVYQKQMRGHSAV</sequence>
<dbReference type="Ensembl" id="ENSSVLT00005000832.1">
    <property type="protein sequence ID" value="ENSSVLP00005000751.1"/>
    <property type="gene ID" value="ENSSVLG00005000672.1"/>
</dbReference>
<feature type="domain" description="Ubiquitin-like" evidence="1">
    <location>
        <begin position="25"/>
        <end position="65"/>
    </location>
</feature>
<dbReference type="Proteomes" id="UP000694564">
    <property type="component" value="Chromosome 3"/>
</dbReference>
<dbReference type="SUPFAM" id="SSF54236">
    <property type="entry name" value="Ubiquitin-like"/>
    <property type="match status" value="1"/>
</dbReference>